<feature type="region of interest" description="Disordered" evidence="1">
    <location>
        <begin position="55"/>
        <end position="84"/>
    </location>
</feature>
<sequence>MALAEVDCSKFLRTLKASPTSASTPISTNSTKSTLTLTHAHWPTDKVSLTLTTPNVLTTPKASPTSVVTPTHPPQSSYPPSHSTHAYTITKINTCTPTPTLTHNQHSHPQAHWPRYQSPIFLVTLREGEPARKD</sequence>
<organism evidence="2 3">
    <name type="scientific">Protopolystoma xenopodis</name>
    <dbReference type="NCBI Taxonomy" id="117903"/>
    <lineage>
        <taxon>Eukaryota</taxon>
        <taxon>Metazoa</taxon>
        <taxon>Spiralia</taxon>
        <taxon>Lophotrochozoa</taxon>
        <taxon>Platyhelminthes</taxon>
        <taxon>Monogenea</taxon>
        <taxon>Polyopisthocotylea</taxon>
        <taxon>Polystomatidea</taxon>
        <taxon>Polystomatidae</taxon>
        <taxon>Protopolystoma</taxon>
    </lineage>
</organism>
<dbReference type="AlphaFoldDB" id="A0A448XC67"/>
<gene>
    <name evidence="2" type="ORF">PXEA_LOCUS26627</name>
</gene>
<reference evidence="2" key="1">
    <citation type="submission" date="2018-11" db="EMBL/GenBank/DDBJ databases">
        <authorList>
            <consortium name="Pathogen Informatics"/>
        </authorList>
    </citation>
    <scope>NUCLEOTIDE SEQUENCE</scope>
</reference>
<proteinExistence type="predicted"/>
<keyword evidence="3" id="KW-1185">Reference proteome</keyword>
<evidence type="ECO:0000256" key="1">
    <source>
        <dbReference type="SAM" id="MobiDB-lite"/>
    </source>
</evidence>
<evidence type="ECO:0000313" key="3">
    <source>
        <dbReference type="Proteomes" id="UP000784294"/>
    </source>
</evidence>
<accession>A0A448XC67</accession>
<protein>
    <submittedName>
        <fullName evidence="2">Uncharacterized protein</fullName>
    </submittedName>
</protein>
<feature type="compositionally biased region" description="Low complexity" evidence="1">
    <location>
        <begin position="55"/>
        <end position="70"/>
    </location>
</feature>
<dbReference type="EMBL" id="CAAALY010245316">
    <property type="protein sequence ID" value="VEL33187.1"/>
    <property type="molecule type" value="Genomic_DNA"/>
</dbReference>
<comment type="caution">
    <text evidence="2">The sequence shown here is derived from an EMBL/GenBank/DDBJ whole genome shotgun (WGS) entry which is preliminary data.</text>
</comment>
<dbReference type="Proteomes" id="UP000784294">
    <property type="component" value="Unassembled WGS sequence"/>
</dbReference>
<name>A0A448XC67_9PLAT</name>
<evidence type="ECO:0000313" key="2">
    <source>
        <dbReference type="EMBL" id="VEL33187.1"/>
    </source>
</evidence>